<protein>
    <submittedName>
        <fullName evidence="2">Uncharacterized protein</fullName>
    </submittedName>
</protein>
<evidence type="ECO:0000256" key="1">
    <source>
        <dbReference type="SAM" id="SignalP"/>
    </source>
</evidence>
<reference evidence="3" key="1">
    <citation type="journal article" date="2015" name="PLoS Genet.">
        <title>Genome Sequence and Transcriptome Analyses of Chrysochromulina tobin: Metabolic Tools for Enhanced Algal Fitness in the Prominent Order Prymnesiales (Haptophyceae).</title>
        <authorList>
            <person name="Hovde B.T."/>
            <person name="Deodato C.R."/>
            <person name="Hunsperger H.M."/>
            <person name="Ryken S.A."/>
            <person name="Yost W."/>
            <person name="Jha R.K."/>
            <person name="Patterson J."/>
            <person name="Monnat R.J. Jr."/>
            <person name="Barlow S.B."/>
            <person name="Starkenburg S.R."/>
            <person name="Cattolico R.A."/>
        </authorList>
    </citation>
    <scope>NUCLEOTIDE SEQUENCE</scope>
    <source>
        <strain evidence="3">CCMP291</strain>
    </source>
</reference>
<comment type="caution">
    <text evidence="2">The sequence shown here is derived from an EMBL/GenBank/DDBJ whole genome shotgun (WGS) entry which is preliminary data.</text>
</comment>
<accession>A0A0M0JAP3</accession>
<sequence>MWLQMWLQSILTFVDSMPELVDKLSAAELSTYVASTRAGLLQKPISIEDAQKGLGTSLFTQISENCTRTFDDNLALAAALVDITLADVEREAYFREAIYAGGAIPWRHNVEGAVL</sequence>
<organism evidence="2 3">
    <name type="scientific">Chrysochromulina tobinii</name>
    <dbReference type="NCBI Taxonomy" id="1460289"/>
    <lineage>
        <taxon>Eukaryota</taxon>
        <taxon>Haptista</taxon>
        <taxon>Haptophyta</taxon>
        <taxon>Prymnesiophyceae</taxon>
        <taxon>Prymnesiales</taxon>
        <taxon>Chrysochromulinaceae</taxon>
        <taxon>Chrysochromulina</taxon>
    </lineage>
</organism>
<proteinExistence type="predicted"/>
<feature type="signal peptide" evidence="1">
    <location>
        <begin position="1"/>
        <end position="16"/>
    </location>
</feature>
<gene>
    <name evidence="2" type="ORF">Ctob_002524</name>
</gene>
<keyword evidence="3" id="KW-1185">Reference proteome</keyword>
<evidence type="ECO:0000313" key="3">
    <source>
        <dbReference type="Proteomes" id="UP000037460"/>
    </source>
</evidence>
<dbReference type="EMBL" id="JWZX01003181">
    <property type="protein sequence ID" value="KOO23545.1"/>
    <property type="molecule type" value="Genomic_DNA"/>
</dbReference>
<evidence type="ECO:0000313" key="2">
    <source>
        <dbReference type="EMBL" id="KOO23545.1"/>
    </source>
</evidence>
<name>A0A0M0JAP3_9EUKA</name>
<feature type="chain" id="PRO_5005601643" evidence="1">
    <location>
        <begin position="17"/>
        <end position="115"/>
    </location>
</feature>
<dbReference type="AlphaFoldDB" id="A0A0M0JAP3"/>
<dbReference type="Proteomes" id="UP000037460">
    <property type="component" value="Unassembled WGS sequence"/>
</dbReference>
<keyword evidence="1" id="KW-0732">Signal</keyword>